<dbReference type="EMBL" id="CAJJDN010000128">
    <property type="protein sequence ID" value="CAD8120892.1"/>
    <property type="molecule type" value="Genomic_DNA"/>
</dbReference>
<name>A0A8S1R1C7_9CILI</name>
<sequence length="37" mass="4654">MKHKKDATILTISLIYCWRRRRRPTDFIINNDEWTDF</sequence>
<proteinExistence type="predicted"/>
<gene>
    <name evidence="1" type="ORF">PSON_ATCC_30995.1.T1280144</name>
</gene>
<evidence type="ECO:0000313" key="1">
    <source>
        <dbReference type="EMBL" id="CAD8120892.1"/>
    </source>
</evidence>
<organism evidence="1 2">
    <name type="scientific">Paramecium sonneborni</name>
    <dbReference type="NCBI Taxonomy" id="65129"/>
    <lineage>
        <taxon>Eukaryota</taxon>
        <taxon>Sar</taxon>
        <taxon>Alveolata</taxon>
        <taxon>Ciliophora</taxon>
        <taxon>Intramacronucleata</taxon>
        <taxon>Oligohymenophorea</taxon>
        <taxon>Peniculida</taxon>
        <taxon>Parameciidae</taxon>
        <taxon>Paramecium</taxon>
    </lineage>
</organism>
<keyword evidence="2" id="KW-1185">Reference proteome</keyword>
<accession>A0A8S1R1C7</accession>
<dbReference type="Proteomes" id="UP000692954">
    <property type="component" value="Unassembled WGS sequence"/>
</dbReference>
<reference evidence="1" key="1">
    <citation type="submission" date="2021-01" db="EMBL/GenBank/DDBJ databases">
        <authorList>
            <consortium name="Genoscope - CEA"/>
            <person name="William W."/>
        </authorList>
    </citation>
    <scope>NUCLEOTIDE SEQUENCE</scope>
</reference>
<comment type="caution">
    <text evidence="1">The sequence shown here is derived from an EMBL/GenBank/DDBJ whole genome shotgun (WGS) entry which is preliminary data.</text>
</comment>
<evidence type="ECO:0000313" key="2">
    <source>
        <dbReference type="Proteomes" id="UP000692954"/>
    </source>
</evidence>
<dbReference type="AlphaFoldDB" id="A0A8S1R1C7"/>
<protein>
    <submittedName>
        <fullName evidence="1">Uncharacterized protein</fullName>
    </submittedName>
</protein>